<proteinExistence type="predicted"/>
<keyword evidence="3" id="KW-1185">Reference proteome</keyword>
<evidence type="ECO:0000256" key="1">
    <source>
        <dbReference type="SAM" id="MobiDB-lite"/>
    </source>
</evidence>
<comment type="caution">
    <text evidence="2">The sequence shown here is derived from an EMBL/GenBank/DDBJ whole genome shotgun (WGS) entry which is preliminary data.</text>
</comment>
<dbReference type="InterPro" id="IPR018790">
    <property type="entry name" value="DUF2358"/>
</dbReference>
<dbReference type="PANTHER" id="PTHR34123:SF1">
    <property type="entry name" value="OS04G0578200 PROTEIN"/>
    <property type="match status" value="1"/>
</dbReference>
<reference evidence="2 3" key="1">
    <citation type="journal article" date="2020" name="G3 (Bethesda)">
        <title>Improved Reference Genome for Cyclotella cryptica CCMP332, a Model for Cell Wall Morphogenesis, Salinity Adaptation, and Lipid Production in Diatoms (Bacillariophyta).</title>
        <authorList>
            <person name="Roberts W.R."/>
            <person name="Downey K.M."/>
            <person name="Ruck E.C."/>
            <person name="Traller J.C."/>
            <person name="Alverson A.J."/>
        </authorList>
    </citation>
    <scope>NUCLEOTIDE SEQUENCE [LARGE SCALE GENOMIC DNA]</scope>
    <source>
        <strain evidence="2 3">CCMP332</strain>
    </source>
</reference>
<dbReference type="Proteomes" id="UP001516023">
    <property type="component" value="Unassembled WGS sequence"/>
</dbReference>
<evidence type="ECO:0000313" key="3">
    <source>
        <dbReference type="Proteomes" id="UP001516023"/>
    </source>
</evidence>
<protein>
    <recommendedName>
        <fullName evidence="4">Plastid lipid-associated protein/fibrillin conserved domain-containing protein</fullName>
    </recommendedName>
</protein>
<evidence type="ECO:0008006" key="4">
    <source>
        <dbReference type="Google" id="ProtNLM"/>
    </source>
</evidence>
<feature type="region of interest" description="Disordered" evidence="1">
    <location>
        <begin position="81"/>
        <end position="100"/>
    </location>
</feature>
<organism evidence="2 3">
    <name type="scientific">Cyclotella cryptica</name>
    <dbReference type="NCBI Taxonomy" id="29204"/>
    <lineage>
        <taxon>Eukaryota</taxon>
        <taxon>Sar</taxon>
        <taxon>Stramenopiles</taxon>
        <taxon>Ochrophyta</taxon>
        <taxon>Bacillariophyta</taxon>
        <taxon>Coscinodiscophyceae</taxon>
        <taxon>Thalassiosirophycidae</taxon>
        <taxon>Stephanodiscales</taxon>
        <taxon>Stephanodiscaceae</taxon>
        <taxon>Cyclotella</taxon>
    </lineage>
</organism>
<dbReference type="PANTHER" id="PTHR34123">
    <property type="entry name" value="OS04G0578200 PROTEIN"/>
    <property type="match status" value="1"/>
</dbReference>
<feature type="compositionally biased region" description="Polar residues" evidence="1">
    <location>
        <begin position="86"/>
        <end position="97"/>
    </location>
</feature>
<dbReference type="EMBL" id="JABMIG020000418">
    <property type="protein sequence ID" value="KAL3778810.1"/>
    <property type="molecule type" value="Genomic_DNA"/>
</dbReference>
<gene>
    <name evidence="2" type="ORF">HJC23_009843</name>
</gene>
<dbReference type="Pfam" id="PF10184">
    <property type="entry name" value="DUF2358"/>
    <property type="match status" value="1"/>
</dbReference>
<dbReference type="AlphaFoldDB" id="A0ABD3NRQ9"/>
<evidence type="ECO:0000313" key="2">
    <source>
        <dbReference type="EMBL" id="KAL3778810.1"/>
    </source>
</evidence>
<sequence length="264" mass="30049">MTFQRFLLITQLLHANSFDTNHHFRALCARPHCLPPTKRYATPTNNDRRDSSYESSASSIKGIVSSLTSISNFFSLSSQPQQPQQMTNLAEQRTAHCQNPPPTTLGELLEIITEDYIQNNYLWTGKLDTSCFMQNCKFTDPTISFEGVDKYVENVGNLVPIVEFLLGSEQMSKSDLLDIYLNEEKGFIETRWNMVGELNALPWRPRIDVIGRTKFWYEANHDDKDGRGVVQIYFYDEKWEIPAGLALLQLVTPAGTIANSTVIN</sequence>
<accession>A0ABD3NRQ9</accession>
<name>A0ABD3NRQ9_9STRA</name>